<dbReference type="SMART" id="SM00179">
    <property type="entry name" value="EGF_CA"/>
    <property type="match status" value="7"/>
</dbReference>
<dbReference type="InterPro" id="IPR024731">
    <property type="entry name" value="NELL2-like_EGF"/>
</dbReference>
<keyword evidence="7" id="KW-0597">Phosphoprotein</keyword>
<evidence type="ECO:0000256" key="13">
    <source>
        <dbReference type="ARBA" id="ARBA00022753"/>
    </source>
</evidence>
<evidence type="ECO:0000256" key="3">
    <source>
        <dbReference type="ARBA" id="ARBA00022448"/>
    </source>
</evidence>
<keyword evidence="14" id="KW-0106">Calcium</keyword>
<evidence type="ECO:0000256" key="25">
    <source>
        <dbReference type="ARBA" id="ARBA00023878"/>
    </source>
</evidence>
<feature type="disulfide bond" evidence="29">
    <location>
        <begin position="441"/>
        <end position="451"/>
    </location>
</feature>
<keyword evidence="16" id="KW-0443">Lipid metabolism</keyword>
<dbReference type="GO" id="GO:0005765">
    <property type="term" value="C:lysosomal membrane"/>
    <property type="evidence" value="ECO:0007669"/>
    <property type="project" value="UniProtKB-SubCell"/>
</dbReference>
<evidence type="ECO:0000256" key="16">
    <source>
        <dbReference type="ARBA" id="ARBA00023098"/>
    </source>
</evidence>
<evidence type="ECO:0000256" key="22">
    <source>
        <dbReference type="ARBA" id="ARBA00023228"/>
    </source>
</evidence>
<dbReference type="GO" id="GO:0008203">
    <property type="term" value="P:cholesterol metabolic process"/>
    <property type="evidence" value="ECO:0007669"/>
    <property type="project" value="UniProtKB-KW"/>
</dbReference>
<dbReference type="PROSITE" id="PS01186">
    <property type="entry name" value="EGF_2"/>
    <property type="match status" value="2"/>
</dbReference>
<feature type="compositionally biased region" description="Basic and acidic residues" evidence="30">
    <location>
        <begin position="1"/>
        <end position="15"/>
    </location>
</feature>
<dbReference type="PROSITE" id="PS50026">
    <property type="entry name" value="EGF_3"/>
    <property type="match status" value="4"/>
</dbReference>
<keyword evidence="9" id="KW-0165">Cleavage on pair of basic residues</keyword>
<feature type="disulfide bond" evidence="29">
    <location>
        <begin position="465"/>
        <end position="474"/>
    </location>
</feature>
<dbReference type="FunFam" id="2.60.120.290:FF:000060">
    <property type="entry name" value="Cubilin homolog"/>
    <property type="match status" value="1"/>
</dbReference>
<feature type="disulfide bond" evidence="29">
    <location>
        <begin position="193"/>
        <end position="202"/>
    </location>
</feature>
<evidence type="ECO:0000256" key="30">
    <source>
        <dbReference type="SAM" id="MobiDB-lite"/>
    </source>
</evidence>
<keyword evidence="23" id="KW-0170">Cobalt</keyword>
<dbReference type="FunFam" id="2.10.25.10:FF:000260">
    <property type="entry name" value="Notch receptor 4"/>
    <property type="match status" value="1"/>
</dbReference>
<evidence type="ECO:0000256" key="11">
    <source>
        <dbReference type="ARBA" id="ARBA00022729"/>
    </source>
</evidence>
<evidence type="ECO:0000256" key="17">
    <source>
        <dbReference type="ARBA" id="ARBA00023136"/>
    </source>
</evidence>
<feature type="disulfide bond" evidence="29">
    <location>
        <begin position="503"/>
        <end position="512"/>
    </location>
</feature>
<dbReference type="GO" id="GO:0031419">
    <property type="term" value="F:cobalamin binding"/>
    <property type="evidence" value="ECO:0007669"/>
    <property type="project" value="UniProtKB-KW"/>
</dbReference>
<keyword evidence="10" id="KW-0479">Metal-binding</keyword>
<dbReference type="SUPFAM" id="SSF57184">
    <property type="entry name" value="Growth factor receptor domain"/>
    <property type="match status" value="1"/>
</dbReference>
<evidence type="ECO:0000256" key="29">
    <source>
        <dbReference type="PROSITE-ProRule" id="PRU00076"/>
    </source>
</evidence>
<evidence type="ECO:0000256" key="12">
    <source>
        <dbReference type="ARBA" id="ARBA00022737"/>
    </source>
</evidence>
<keyword evidence="13" id="KW-0967">Endosome</keyword>
<evidence type="ECO:0000256" key="26">
    <source>
        <dbReference type="ARBA" id="ARBA00049611"/>
    </source>
</evidence>
<keyword evidence="19" id="KW-1207">Sterol metabolism</keyword>
<dbReference type="PROSITE" id="PS00022">
    <property type="entry name" value="EGF_1"/>
    <property type="match status" value="4"/>
</dbReference>
<dbReference type="Pfam" id="PF00008">
    <property type="entry name" value="EGF"/>
    <property type="match status" value="2"/>
</dbReference>
<keyword evidence="18 29" id="KW-1015">Disulfide bond</keyword>
<comment type="subunit">
    <text evidence="27">Interacts with AMN. Component of the cubam complex composed of one CUBN trimer and one AMN chain. The cubam complex can dimerize. Interacts with LRP2 in a dual-receptor complex in a calcium-dependent manner. Found in a complex with PID1/PCLI1, LRP1 and CUBNI. Interacts with LRP1 and PID1/PCLI1.</text>
</comment>
<evidence type="ECO:0000256" key="23">
    <source>
        <dbReference type="ARBA" id="ARBA00023285"/>
    </source>
</evidence>
<comment type="caution">
    <text evidence="29">Lacks conserved residue(s) required for the propagation of feature annotation.</text>
</comment>
<keyword evidence="5 29" id="KW-0245">EGF-like domain</keyword>
<feature type="domain" description="CUB" evidence="31">
    <location>
        <begin position="649"/>
        <end position="765"/>
    </location>
</feature>
<dbReference type="SUPFAM" id="SSF49854">
    <property type="entry name" value="Spermadhesin, CUB domain"/>
    <property type="match status" value="9"/>
</dbReference>
<dbReference type="SMART" id="SM00181">
    <property type="entry name" value="EGF"/>
    <property type="match status" value="8"/>
</dbReference>
<evidence type="ECO:0000256" key="5">
    <source>
        <dbReference type="ARBA" id="ARBA00022536"/>
    </source>
</evidence>
<protein>
    <recommendedName>
        <fullName evidence="25">Cubilin</fullName>
    </recommendedName>
</protein>
<evidence type="ECO:0000259" key="31">
    <source>
        <dbReference type="PROSITE" id="PS01180"/>
    </source>
</evidence>
<keyword evidence="22" id="KW-0458">Lysosome</keyword>
<dbReference type="GO" id="GO:0005509">
    <property type="term" value="F:calcium ion binding"/>
    <property type="evidence" value="ECO:0007669"/>
    <property type="project" value="InterPro"/>
</dbReference>
<dbReference type="SMART" id="SM00042">
    <property type="entry name" value="CUB"/>
    <property type="match status" value="9"/>
</dbReference>
<sequence length="1742" mass="190433">MEERTGDARQREKLGEVTGMEENVPDDPPRIVTEHGHLYLISGENRNITLRTSGRGYVNLNGENLVQLSSMWSMLLPCDYFTENNSSNVLVSLLQARNASETVERIRRNVLSTLNGRQGIARRVAVIEASINNGSIGAAGGSPAGGMGGIGLNTLERQVRQIVTLLNRNECGSSPCLNGGTCEDKYSGFICRCPPNWEGPRCGMDVNECARFAGTDLGCQNGATCVNKPGTYECVCRQGFYGTHCTLKTNDCSASSSSELCGHGVCVNQISATRGFTCICKQGWTADAVTGACTQDIDECTSNHPACSHDPPVDCINVPGSFYCRECPRGYTGNGYYCRDIDECSVNNGGCSINPNVQCINTQGSRRCGDCPPGFQGDGVNCVYLGTCQVNNGGCHYLATCTNAGATIMCTCPNGYNGPGVGPNGCVPSSGGGALSPSNPCSSNPCLHGFCHISEDRPSSYYCTCIPGYTGLTCTSEINPCSSNPCQNGGKCFRSDLSYVCRCNGSFTGNNCETEQESCGGILSTEQGTLKFPNSGSSVYSTRMNCAWIIVVNTTKVINITFSSFSLEKSTTCSFDWLQVITTCQKDIEGAHFIHDGSGAGDHMIGRYCGDKLPKNGTIISTHNYLYLWFRSDYSRVGEGFELTWNSTEPRVLSLDEASHGTLQSPGSPGKYPNNRDCYWKLINANYNKRIQFHFFTLMIESHPNCSFDYLEILDGWTTDSPLLNKYCNSSHPAPLTTPGPFAMVHFHSDDSGNDAGFQISYTLIEGIPGCGGVLTGPSGSFTSPNHPDTYRENMECEWKIQLPVGERIELTFTAFSLEDSHSCKFDYVEVRDGDHINSPLIGRYCGSQLPPIAMSTSNNMVVKFRSDWSYSAEGFRISFQSICGGIFSDLTGTIHSPYYPRSYPSNRICIYHIALPPGKAIQLMFLDFDVEDTLYPICPYDHVQVRKLQYDCTIRDGDTENSTLIGTYCGEDNDMVPPPVLSTHNYLWIKFKTDSSLVNKGFLANYSSVDVCSAANYLFYTAVEPLGQAPVCGGIYKLSSGTIQTPAHPDTYPPGTECRWVISTNPGKVIQLTFTTFNLEDSSYSTDCPFDSVTVYDNSSIPNTGGIMGKFCGNTIPPVLTSVGNMITINFKSDFSRQMEGFSANYITIDTSTNSCVIVAKKRLYKLVFCFLAVCGGNYFSATGMICSPNYPNGYPRNKNCVWKITAPSGQQIMLNVTDFKLEHHHMCKFDYLEIKNGGYETSPLLGKFCGTTITKIMRSFSNQIYIHFVSDYSASGGGFSIHWDATSTGCGGTLASSSGSIISPNYPQPYNHKAECLWKVIVSRGSAIQMVFVDLDLESQTSCLYDYVEVRDGIDSSAKLIGRYCTSGSHPLIIHSTGNHLFVKFRSDISRSGRGFHIKFDTVCNNIVRGFRGVIESPNFPLSYPGNMDCTWNITATQGNKLNLTFSHFDLESVNYYMSDSNNHCIYDYVEVKAGSGSDSPTQVLGKFCGQDIPAPISSTTDHIYIHFVTDSFTAYSGFRIEWVLNGCGDHFEHPKGVFTSPNYPNSYPYSTTCEWLITVDWGKSVEVTIEDFDLEGSVTNCYYDALRWCTPGPEWPDGGWVEPQRKPSQVQTRDRRLVGKLGTGSGQLAGSMRVERLASKLGTWSGQLAGSTSHQAWNRVWPVGQLAGSGRVERLASKLGTESGQLSGSVRVERLASKLGTGSDQLSGSVRVDRLASKLGTWSGQLASCLGERWVLMMS</sequence>
<keyword evidence="17" id="KW-0472">Membrane</keyword>
<feature type="domain" description="EGF-like" evidence="32">
    <location>
        <begin position="477"/>
        <end position="513"/>
    </location>
</feature>
<evidence type="ECO:0000256" key="24">
    <source>
        <dbReference type="ARBA" id="ARBA00023765"/>
    </source>
</evidence>
<dbReference type="PROSITE" id="PS01180">
    <property type="entry name" value="CUB"/>
    <property type="match status" value="9"/>
</dbReference>
<name>A0A7R9K0A8_TIMGE</name>
<feature type="region of interest" description="Disordered" evidence="30">
    <location>
        <begin position="1"/>
        <end position="31"/>
    </location>
</feature>
<evidence type="ECO:0000256" key="18">
    <source>
        <dbReference type="ARBA" id="ARBA00023157"/>
    </source>
</evidence>
<evidence type="ECO:0000256" key="6">
    <source>
        <dbReference type="ARBA" id="ARBA00022548"/>
    </source>
</evidence>
<feature type="domain" description="CUB" evidence="31">
    <location>
        <begin position="1033"/>
        <end position="1150"/>
    </location>
</feature>
<comment type="function">
    <text evidence="26">Endocytic receptor which plays a role in lipoprotein, vitamin and iron metabolism by facilitating their uptake. Acts together with LRP2 to mediate endocytosis of high-density lipoproteins, GC, hemoglobin, ALB, TF and SCGB1A1. Acts together with AMN to mediate endocytosis of the CBLIF-cobalamin complex. Binds to ALB, MB, Kappa and lambda-light chains, TF, hemoglobin, GC, SCGB1A1, APOA1, high density lipoprotein, and the CBLIF-cobalamin complex. Ligand binding requires calcium. Serves as important transporter in several absorptive epithelia, including intestine, renal proximal tubules and embryonic yolk sac. May play an important role in the development of the peri-implantation embryo through internalization of APOA1 and cholesterol. Binds to LGALS3 at the maternal-fetal interface.</text>
</comment>
<dbReference type="InterPro" id="IPR009030">
    <property type="entry name" value="Growth_fac_rcpt_cys_sf"/>
</dbReference>
<dbReference type="InterPro" id="IPR000859">
    <property type="entry name" value="CUB_dom"/>
</dbReference>
<dbReference type="PROSITE" id="PS01187">
    <property type="entry name" value="EGF_CA"/>
    <property type="match status" value="1"/>
</dbReference>
<evidence type="ECO:0000256" key="20">
    <source>
        <dbReference type="ARBA" id="ARBA00023180"/>
    </source>
</evidence>
<dbReference type="InterPro" id="IPR001881">
    <property type="entry name" value="EGF-like_Ca-bd_dom"/>
</dbReference>
<evidence type="ECO:0000256" key="27">
    <source>
        <dbReference type="ARBA" id="ARBA00049703"/>
    </source>
</evidence>
<dbReference type="FunFam" id="2.60.120.290:FF:000013">
    <property type="entry name" value="Membrane frizzled-related protein"/>
    <property type="match status" value="6"/>
</dbReference>
<comment type="subcellular location">
    <subcellularLocation>
        <location evidence="2">Cell membrane</location>
        <topology evidence="2">Peripheral membrane protein</topology>
    </subcellularLocation>
    <subcellularLocation>
        <location evidence="1">Endosome</location>
    </subcellularLocation>
    <subcellularLocation>
        <location evidence="24">Lysosome membrane</location>
        <topology evidence="24">Peripheral membrane protein</topology>
    </subcellularLocation>
</comment>
<evidence type="ECO:0000256" key="8">
    <source>
        <dbReference type="ARBA" id="ARBA00022628"/>
    </source>
</evidence>
<dbReference type="GO" id="GO:0015031">
    <property type="term" value="P:protein transport"/>
    <property type="evidence" value="ECO:0007669"/>
    <property type="project" value="UniProtKB-KW"/>
</dbReference>
<dbReference type="FunFam" id="2.10.25.10:FF:000143">
    <property type="entry name" value="Protein crumbs 1"/>
    <property type="match status" value="1"/>
</dbReference>
<keyword evidence="21" id="KW-0753">Steroid metabolism</keyword>
<dbReference type="InterPro" id="IPR018097">
    <property type="entry name" value="EGF_Ca-bd_CS"/>
</dbReference>
<feature type="domain" description="CUB" evidence="31">
    <location>
        <begin position="519"/>
        <end position="648"/>
    </location>
</feature>
<keyword evidence="15" id="KW-0653">Protein transport</keyword>
<keyword evidence="20" id="KW-0325">Glycoprotein</keyword>
<keyword evidence="8" id="KW-0846">Cobalamin</keyword>
<accession>A0A7R9K0A8</accession>
<dbReference type="CDD" id="cd22201">
    <property type="entry name" value="cubilin_NTD"/>
    <property type="match status" value="1"/>
</dbReference>
<evidence type="ECO:0000313" key="33">
    <source>
        <dbReference type="EMBL" id="CAD7596894.1"/>
    </source>
</evidence>
<feature type="domain" description="EGF-like" evidence="32">
    <location>
        <begin position="167"/>
        <end position="203"/>
    </location>
</feature>
<keyword evidence="6" id="KW-0153">Cholesterol metabolism</keyword>
<feature type="domain" description="CUB" evidence="31">
    <location>
        <begin position="1292"/>
        <end position="1405"/>
    </location>
</feature>
<dbReference type="PRINTS" id="PR00010">
    <property type="entry name" value="EGFBLOOD"/>
</dbReference>
<evidence type="ECO:0000256" key="4">
    <source>
        <dbReference type="ARBA" id="ARBA00022475"/>
    </source>
</evidence>
<keyword evidence="4" id="KW-1003">Cell membrane</keyword>
<evidence type="ECO:0000259" key="32">
    <source>
        <dbReference type="PROSITE" id="PS50026"/>
    </source>
</evidence>
<evidence type="ECO:0000256" key="19">
    <source>
        <dbReference type="ARBA" id="ARBA00023166"/>
    </source>
</evidence>
<dbReference type="InterPro" id="IPR049883">
    <property type="entry name" value="NOTCH1_EGF-like"/>
</dbReference>
<feature type="domain" description="CUB" evidence="31">
    <location>
        <begin position="884"/>
        <end position="1010"/>
    </location>
</feature>
<dbReference type="GO" id="GO:0016324">
    <property type="term" value="C:apical plasma membrane"/>
    <property type="evidence" value="ECO:0007669"/>
    <property type="project" value="UniProtKB-ARBA"/>
</dbReference>
<dbReference type="SUPFAM" id="SSF57196">
    <property type="entry name" value="EGF/Laminin"/>
    <property type="match status" value="5"/>
</dbReference>
<evidence type="ECO:0000256" key="7">
    <source>
        <dbReference type="ARBA" id="ARBA00022553"/>
    </source>
</evidence>
<evidence type="ECO:0000256" key="2">
    <source>
        <dbReference type="ARBA" id="ARBA00004202"/>
    </source>
</evidence>
<evidence type="ECO:0000256" key="14">
    <source>
        <dbReference type="ARBA" id="ARBA00022837"/>
    </source>
</evidence>
<organism evidence="33">
    <name type="scientific">Timema genevievae</name>
    <name type="common">Walking stick</name>
    <dbReference type="NCBI Taxonomy" id="629358"/>
    <lineage>
        <taxon>Eukaryota</taxon>
        <taxon>Metazoa</taxon>
        <taxon>Ecdysozoa</taxon>
        <taxon>Arthropoda</taxon>
        <taxon>Hexapoda</taxon>
        <taxon>Insecta</taxon>
        <taxon>Pterygota</taxon>
        <taxon>Neoptera</taxon>
        <taxon>Polyneoptera</taxon>
        <taxon>Phasmatodea</taxon>
        <taxon>Timematodea</taxon>
        <taxon>Timematoidea</taxon>
        <taxon>Timematidae</taxon>
        <taxon>Timema</taxon>
    </lineage>
</organism>
<dbReference type="InterPro" id="IPR035914">
    <property type="entry name" value="Sperma_CUB_dom_sf"/>
</dbReference>
<evidence type="ECO:0000256" key="1">
    <source>
        <dbReference type="ARBA" id="ARBA00004177"/>
    </source>
</evidence>
<dbReference type="FunFam" id="2.10.25.10:FF:000379">
    <property type="entry name" value="Cubilin"/>
    <property type="match status" value="1"/>
</dbReference>
<evidence type="ECO:0000256" key="28">
    <source>
        <dbReference type="PROSITE-ProRule" id="PRU00059"/>
    </source>
</evidence>
<feature type="domain" description="CUB" evidence="31">
    <location>
        <begin position="771"/>
        <end position="883"/>
    </location>
</feature>
<feature type="domain" description="EGF-like" evidence="32">
    <location>
        <begin position="205"/>
        <end position="246"/>
    </location>
</feature>
<feature type="domain" description="CUB" evidence="31">
    <location>
        <begin position="1530"/>
        <end position="1589"/>
    </location>
</feature>
<dbReference type="FunFam" id="2.10.25.10:FF:000429">
    <property type="entry name" value="Cubilin"/>
    <property type="match status" value="1"/>
</dbReference>
<dbReference type="PROSITE" id="PS00010">
    <property type="entry name" value="ASX_HYDROXYL"/>
    <property type="match status" value="2"/>
</dbReference>
<feature type="disulfide bond" evidence="29">
    <location>
        <begin position="236"/>
        <end position="245"/>
    </location>
</feature>
<reference evidence="33" key="1">
    <citation type="submission" date="2020-11" db="EMBL/GenBank/DDBJ databases">
        <authorList>
            <person name="Tran Van P."/>
        </authorList>
    </citation>
    <scope>NUCLEOTIDE SEQUENCE</scope>
</reference>
<evidence type="ECO:0000256" key="10">
    <source>
        <dbReference type="ARBA" id="ARBA00022723"/>
    </source>
</evidence>
<gene>
    <name evidence="33" type="ORF">TGEB3V08_LOCUS6560</name>
</gene>
<keyword evidence="3" id="KW-0813">Transport</keyword>
<dbReference type="CDD" id="cd00041">
    <property type="entry name" value="CUB"/>
    <property type="match status" value="9"/>
</dbReference>
<dbReference type="Pfam" id="PF00431">
    <property type="entry name" value="CUB"/>
    <property type="match status" value="9"/>
</dbReference>
<dbReference type="GO" id="GO:0005768">
    <property type="term" value="C:endosome"/>
    <property type="evidence" value="ECO:0007669"/>
    <property type="project" value="UniProtKB-SubCell"/>
</dbReference>
<dbReference type="InterPro" id="IPR000742">
    <property type="entry name" value="EGF"/>
</dbReference>
<evidence type="ECO:0000256" key="21">
    <source>
        <dbReference type="ARBA" id="ARBA00023221"/>
    </source>
</evidence>
<feature type="domain" description="CUB" evidence="31">
    <location>
        <begin position="1176"/>
        <end position="1288"/>
    </location>
</feature>
<feature type="disulfide bond" evidence="28">
    <location>
        <begin position="519"/>
        <end position="546"/>
    </location>
</feature>
<evidence type="ECO:0000256" key="15">
    <source>
        <dbReference type="ARBA" id="ARBA00022927"/>
    </source>
</evidence>
<keyword evidence="12" id="KW-0677">Repeat</keyword>
<dbReference type="Pfam" id="PF07645">
    <property type="entry name" value="EGF_CA"/>
    <property type="match status" value="3"/>
</dbReference>
<feature type="domain" description="EGF-like" evidence="32">
    <location>
        <begin position="437"/>
        <end position="475"/>
    </location>
</feature>
<dbReference type="PANTHER" id="PTHR24251">
    <property type="entry name" value="OVOCHYMASE-RELATED"/>
    <property type="match status" value="1"/>
</dbReference>
<dbReference type="Gene3D" id="2.10.25.10">
    <property type="entry name" value="Laminin"/>
    <property type="match status" value="7"/>
</dbReference>
<dbReference type="FunFam" id="2.60.120.290:FF:000005">
    <property type="entry name" value="Procollagen C-endopeptidase enhancer 1"/>
    <property type="match status" value="1"/>
</dbReference>
<evidence type="ECO:0000256" key="9">
    <source>
        <dbReference type="ARBA" id="ARBA00022685"/>
    </source>
</evidence>
<keyword evidence="11" id="KW-0732">Signal</keyword>
<dbReference type="CDD" id="cd00054">
    <property type="entry name" value="EGF_CA"/>
    <property type="match status" value="6"/>
</dbReference>
<proteinExistence type="predicted"/>
<dbReference type="Pfam" id="PF12947">
    <property type="entry name" value="EGF_3"/>
    <property type="match status" value="1"/>
</dbReference>
<dbReference type="Gene3D" id="2.60.120.290">
    <property type="entry name" value="Spermadhesin, CUB domain"/>
    <property type="match status" value="9"/>
</dbReference>
<dbReference type="EMBL" id="OE841715">
    <property type="protein sequence ID" value="CAD7596894.1"/>
    <property type="molecule type" value="Genomic_DNA"/>
</dbReference>
<dbReference type="InterPro" id="IPR000152">
    <property type="entry name" value="EGF-type_Asp/Asn_hydroxyl_site"/>
</dbReference>
<feature type="disulfide bond" evidence="29">
    <location>
        <begin position="446"/>
        <end position="463"/>
    </location>
</feature>
<feature type="domain" description="CUB" evidence="31">
    <location>
        <begin position="1406"/>
        <end position="1528"/>
    </location>
</feature>